<sequence>MKNDVRSASLDKGLTFWRICTMSGSASRVTFPSITPNAGKSLGSDYQAWWKKTHEKFLDDHLQALVDVVRPIPIVHLEGSREVWNKKFLNTGMPSSLGVKVPQKHKIKSQLPSVAPKRKTPTQAVFVSKRFLENESESCSMEIFFRRLRELDDAIPPVVESCDNASNTSRTITISLNKENIIATP</sequence>
<proteinExistence type="predicted"/>
<evidence type="ECO:0000313" key="2">
    <source>
        <dbReference type="Proteomes" id="UP000826656"/>
    </source>
</evidence>
<protein>
    <submittedName>
        <fullName evidence="1">Uncharacterized protein</fullName>
    </submittedName>
</protein>
<evidence type="ECO:0000313" key="1">
    <source>
        <dbReference type="EMBL" id="KAH0754790.1"/>
    </source>
</evidence>
<keyword evidence="2" id="KW-1185">Reference proteome</keyword>
<dbReference type="EMBL" id="JAIVGD010000018">
    <property type="protein sequence ID" value="KAH0754790.1"/>
    <property type="molecule type" value="Genomic_DNA"/>
</dbReference>
<dbReference type="Proteomes" id="UP000826656">
    <property type="component" value="Unassembled WGS sequence"/>
</dbReference>
<organism evidence="1 2">
    <name type="scientific">Solanum tuberosum</name>
    <name type="common">Potato</name>
    <dbReference type="NCBI Taxonomy" id="4113"/>
    <lineage>
        <taxon>Eukaryota</taxon>
        <taxon>Viridiplantae</taxon>
        <taxon>Streptophyta</taxon>
        <taxon>Embryophyta</taxon>
        <taxon>Tracheophyta</taxon>
        <taxon>Spermatophyta</taxon>
        <taxon>Magnoliopsida</taxon>
        <taxon>eudicotyledons</taxon>
        <taxon>Gunneridae</taxon>
        <taxon>Pentapetalae</taxon>
        <taxon>asterids</taxon>
        <taxon>lamiids</taxon>
        <taxon>Solanales</taxon>
        <taxon>Solanaceae</taxon>
        <taxon>Solanoideae</taxon>
        <taxon>Solaneae</taxon>
        <taxon>Solanum</taxon>
    </lineage>
</organism>
<reference evidence="1 2" key="1">
    <citation type="journal article" date="2021" name="bioRxiv">
        <title>Chromosome-scale and haplotype-resolved genome assembly of a tetraploid potato cultivar.</title>
        <authorList>
            <person name="Sun H."/>
            <person name="Jiao W.-B."/>
            <person name="Krause K."/>
            <person name="Campoy J.A."/>
            <person name="Goel M."/>
            <person name="Folz-Donahue K."/>
            <person name="Kukat C."/>
            <person name="Huettel B."/>
            <person name="Schneeberger K."/>
        </authorList>
    </citation>
    <scope>NUCLEOTIDE SEQUENCE [LARGE SCALE GENOMIC DNA]</scope>
    <source>
        <strain evidence="1">SolTubOtavaFocal</strain>
        <tissue evidence="1">Leaves</tissue>
    </source>
</reference>
<name>A0ABQ7USI5_SOLTU</name>
<comment type="caution">
    <text evidence="1">The sequence shown here is derived from an EMBL/GenBank/DDBJ whole genome shotgun (WGS) entry which is preliminary data.</text>
</comment>
<accession>A0ABQ7USI5</accession>
<gene>
    <name evidence="1" type="ORF">KY290_025060</name>
</gene>